<gene>
    <name evidence="2" type="ORF">P5673_010816</name>
</gene>
<accession>A0AAD9QQS8</accession>
<proteinExistence type="predicted"/>
<organism evidence="2 3">
    <name type="scientific">Acropora cervicornis</name>
    <name type="common">Staghorn coral</name>
    <dbReference type="NCBI Taxonomy" id="6130"/>
    <lineage>
        <taxon>Eukaryota</taxon>
        <taxon>Metazoa</taxon>
        <taxon>Cnidaria</taxon>
        <taxon>Anthozoa</taxon>
        <taxon>Hexacorallia</taxon>
        <taxon>Scleractinia</taxon>
        <taxon>Astrocoeniina</taxon>
        <taxon>Acroporidae</taxon>
        <taxon>Acropora</taxon>
    </lineage>
</organism>
<dbReference type="PANTHER" id="PTHR35617">
    <property type="entry name" value="PHAGE_INTEGRASE DOMAIN-CONTAINING PROTEIN"/>
    <property type="match status" value="1"/>
</dbReference>
<reference evidence="2" key="1">
    <citation type="journal article" date="2023" name="G3 (Bethesda)">
        <title>Whole genome assembly and annotation of the endangered Caribbean coral Acropora cervicornis.</title>
        <authorList>
            <person name="Selwyn J.D."/>
            <person name="Vollmer S.V."/>
        </authorList>
    </citation>
    <scope>NUCLEOTIDE SEQUENCE</scope>
    <source>
        <strain evidence="2">K2</strain>
    </source>
</reference>
<sequence length="131" mass="14807">MRFGTIKQHQTYLKRWEKYCQSNGLGKVEATVANGIDFLATLFSAGLGYSAINTARSALSSVMCCVRLLVVFTVGDKWKTIRLGKHLQLIELIAYNEDKTLCVESHLQTYLTHTQPLRGQHFKLLISYAKP</sequence>
<dbReference type="SUPFAM" id="SSF47823">
    <property type="entry name" value="lambda integrase-like, N-terminal domain"/>
    <property type="match status" value="1"/>
</dbReference>
<dbReference type="GO" id="GO:0003677">
    <property type="term" value="F:DNA binding"/>
    <property type="evidence" value="ECO:0007669"/>
    <property type="project" value="UniProtKB-KW"/>
</dbReference>
<evidence type="ECO:0000313" key="2">
    <source>
        <dbReference type="EMBL" id="KAK2565661.1"/>
    </source>
</evidence>
<reference evidence="2" key="2">
    <citation type="journal article" date="2023" name="Science">
        <title>Genomic signatures of disease resistance in endangered staghorn corals.</title>
        <authorList>
            <person name="Vollmer S.V."/>
            <person name="Selwyn J.D."/>
            <person name="Despard B.A."/>
            <person name="Roesel C.L."/>
        </authorList>
    </citation>
    <scope>NUCLEOTIDE SEQUENCE</scope>
    <source>
        <strain evidence="2">K2</strain>
    </source>
</reference>
<evidence type="ECO:0000256" key="1">
    <source>
        <dbReference type="ARBA" id="ARBA00023125"/>
    </source>
</evidence>
<dbReference type="Gene3D" id="1.10.150.130">
    <property type="match status" value="1"/>
</dbReference>
<name>A0AAD9QQS8_ACRCE</name>
<dbReference type="EMBL" id="JARQWQ010000019">
    <property type="protein sequence ID" value="KAK2565661.1"/>
    <property type="molecule type" value="Genomic_DNA"/>
</dbReference>
<comment type="caution">
    <text evidence="2">The sequence shown here is derived from an EMBL/GenBank/DDBJ whole genome shotgun (WGS) entry which is preliminary data.</text>
</comment>
<dbReference type="InterPro" id="IPR010998">
    <property type="entry name" value="Integrase_recombinase_N"/>
</dbReference>
<protein>
    <submittedName>
        <fullName evidence="2">Uncharacterized protein</fullName>
    </submittedName>
</protein>
<dbReference type="PANTHER" id="PTHR35617:SF3">
    <property type="entry name" value="CORE-BINDING (CB) DOMAIN-CONTAINING PROTEIN"/>
    <property type="match status" value="1"/>
</dbReference>
<dbReference type="Proteomes" id="UP001249851">
    <property type="component" value="Unassembled WGS sequence"/>
</dbReference>
<keyword evidence="3" id="KW-1185">Reference proteome</keyword>
<dbReference type="AlphaFoldDB" id="A0AAD9QQS8"/>
<keyword evidence="1" id="KW-0238">DNA-binding</keyword>
<evidence type="ECO:0000313" key="3">
    <source>
        <dbReference type="Proteomes" id="UP001249851"/>
    </source>
</evidence>